<gene>
    <name evidence="2" type="primary">cst1</name>
    <name evidence="2" type="ordered locus">Curi_c06200</name>
</gene>
<dbReference type="HOGENOM" id="CLU_035397_0_0_9"/>
<sequence>MGSTIKLSMNDWLFNAGLVGIYNILKESNFDVKISGQDIEFDYSYLENFEESYFYYFINKYEKSLSWYKIVSYEERIEYHEESNFENFNEKSLEDLNNYIKNVAKYYIKSASYKSTYGLFNNEIDILALEKELSTITLRKKESIEDKIVEVKDRFEKLKVIINFCKSEKGKKYLASKNVIYNIIKNSWNGISFLNPQTKEKDVYIDYKNYFVVPTKEYLDADKSKYKYDCFICDSKIKDLKDDLSFLNMIGFDVNRKSSHVWNFVNDIAICSLCKLIYSCVPAGITYVYDKGIYINDNSSMKNAIDINQKIKSEVLKTDDNTRTLTYKALVTSIQEQSNDKIKYELADIQLIRYEDSKYKFNILSKKSLKVMRDSRDNLDSLIKCGFKEINTYFNIYELVIDSLLNSQNLFTLIHRLFMQKLSSPKDSYFNTFHLISMLKINIRFLKGVGYMKDIDKDAIVREGNASGYYLRKKYDSKGSVDKLNGISYRLLNALKTNNVDSFMDTLLNCYLYAKISVPPIMVDSLKSEEEFKTIGYAFVAGLIEGKDEIKENGGKSDEN</sequence>
<dbReference type="OrthoDB" id="5540852at2"/>
<name>K0AUZ5_GOTA9</name>
<dbReference type="AlphaFoldDB" id="K0AUZ5"/>
<dbReference type="KEGG" id="cad:Curi_c06200"/>
<reference evidence="2 3" key="1">
    <citation type="journal article" date="2012" name="PLoS ONE">
        <title>The purine-utilizing bacterium Clostridium acidurici 9a: a genome-guided metabolic reconsideration.</title>
        <authorList>
            <person name="Hartwich K."/>
            <person name="Poehlein A."/>
            <person name="Daniel R."/>
        </authorList>
    </citation>
    <scope>NUCLEOTIDE SEQUENCE [LARGE SCALE GENOMIC DNA]</scope>
    <source>
        <strain evidence="3">ATCC 7906 / DSM 604 / BCRC 14475 / CIP 104303 / KCTC 5404 / NCIMB 10678 / 9a</strain>
    </source>
</reference>
<accession>K0AUZ5</accession>
<dbReference type="STRING" id="1128398.Curi_c06200"/>
<evidence type="ECO:0000313" key="2">
    <source>
        <dbReference type="EMBL" id="AFS77693.1"/>
    </source>
</evidence>
<evidence type="ECO:0000313" key="3">
    <source>
        <dbReference type="Proteomes" id="UP000006094"/>
    </source>
</evidence>
<organism evidence="2 3">
    <name type="scientific">Gottschalkia acidurici (strain ATCC 7906 / DSM 604 / BCRC 14475 / CIP 104303 / KCTC 5404 / NCIMB 10678 / 9a)</name>
    <name type="common">Clostridium acidurici</name>
    <dbReference type="NCBI Taxonomy" id="1128398"/>
    <lineage>
        <taxon>Bacteria</taxon>
        <taxon>Bacillati</taxon>
        <taxon>Bacillota</taxon>
        <taxon>Tissierellia</taxon>
        <taxon>Tissierellales</taxon>
        <taxon>Gottschalkiaceae</taxon>
        <taxon>Gottschalkia</taxon>
    </lineage>
</organism>
<evidence type="ECO:0000259" key="1">
    <source>
        <dbReference type="Pfam" id="PF09706"/>
    </source>
</evidence>
<dbReference type="InterPro" id="IPR010180">
    <property type="entry name" value="CRISPR-assoc_prot_CXXC-CXXC"/>
</dbReference>
<dbReference type="InterPro" id="IPR019121">
    <property type="entry name" value="CRISPR-assoc_CXXC-CXXC_dom"/>
</dbReference>
<proteinExistence type="predicted"/>
<dbReference type="RefSeq" id="WP_014966830.1">
    <property type="nucleotide sequence ID" value="NC_018664.1"/>
</dbReference>
<dbReference type="CDD" id="cd09754">
    <property type="entry name" value="Cas8a1_I-A"/>
    <property type="match status" value="1"/>
</dbReference>
<dbReference type="eggNOG" id="ENOG502Z80D">
    <property type="taxonomic scope" value="Bacteria"/>
</dbReference>
<dbReference type="Proteomes" id="UP000006094">
    <property type="component" value="Chromosome"/>
</dbReference>
<protein>
    <submittedName>
        <fullName evidence="2">CRISPR-associated CXXC_CXXC protein Cst1</fullName>
    </submittedName>
</protein>
<dbReference type="PATRIC" id="fig|1128398.3.peg.656"/>
<dbReference type="EMBL" id="CP003326">
    <property type="protein sequence ID" value="AFS77693.1"/>
    <property type="molecule type" value="Genomic_DNA"/>
</dbReference>
<feature type="domain" description="CRISPR-associated protein CXXC-CXXC" evidence="1">
    <location>
        <begin position="224"/>
        <end position="286"/>
    </location>
</feature>
<dbReference type="Pfam" id="PF09706">
    <property type="entry name" value="Cas_CXXC_CXXC"/>
    <property type="match status" value="1"/>
</dbReference>
<keyword evidence="3" id="KW-1185">Reference proteome</keyword>
<dbReference type="NCBIfam" id="TIGR01908">
    <property type="entry name" value="cas_CXXC_CXXC"/>
    <property type="match status" value="1"/>
</dbReference>